<dbReference type="SMART" id="SM00732">
    <property type="entry name" value="YqgFc"/>
    <property type="match status" value="1"/>
</dbReference>
<name>A0ABU0LAA6_XANAG</name>
<dbReference type="Gene3D" id="3.30.420.140">
    <property type="entry name" value="YqgF/RNase H-like domain"/>
    <property type="match status" value="1"/>
</dbReference>
<keyword evidence="4 5" id="KW-0378">Hydrolase</keyword>
<keyword evidence="2 5" id="KW-0690">Ribosome biogenesis</keyword>
<dbReference type="InterPro" id="IPR005227">
    <property type="entry name" value="YqgF"/>
</dbReference>
<dbReference type="CDD" id="cd16964">
    <property type="entry name" value="YqgF"/>
    <property type="match status" value="1"/>
</dbReference>
<dbReference type="PANTHER" id="PTHR33317">
    <property type="entry name" value="POLYNUCLEOTIDYL TRANSFERASE, RIBONUCLEASE H-LIKE SUPERFAMILY PROTEIN"/>
    <property type="match status" value="1"/>
</dbReference>
<dbReference type="NCBIfam" id="TIGR00250">
    <property type="entry name" value="RNAse_H_YqgF"/>
    <property type="match status" value="1"/>
</dbReference>
<evidence type="ECO:0000256" key="3">
    <source>
        <dbReference type="ARBA" id="ARBA00022722"/>
    </source>
</evidence>
<dbReference type="RefSeq" id="WP_237345187.1">
    <property type="nucleotide sequence ID" value="NZ_JABWGX010000008.1"/>
</dbReference>
<dbReference type="InterPro" id="IPR006641">
    <property type="entry name" value="YqgF/RNaseH-like_dom"/>
</dbReference>
<protein>
    <recommendedName>
        <fullName evidence="5">Putative pre-16S rRNA nuclease</fullName>
        <ecNumber evidence="5">3.1.-.-</ecNumber>
    </recommendedName>
</protein>
<comment type="subcellular location">
    <subcellularLocation>
        <location evidence="5">Cytoplasm</location>
    </subcellularLocation>
</comment>
<dbReference type="HAMAP" id="MF_00651">
    <property type="entry name" value="Nuclease_YqgF"/>
    <property type="match status" value="1"/>
</dbReference>
<keyword evidence="3 5" id="KW-0540">Nuclease</keyword>
<evidence type="ECO:0000256" key="1">
    <source>
        <dbReference type="ARBA" id="ARBA00022490"/>
    </source>
</evidence>
<evidence type="ECO:0000256" key="5">
    <source>
        <dbReference type="HAMAP-Rule" id="MF_00651"/>
    </source>
</evidence>
<accession>A0ABU0LAA6</accession>
<dbReference type="PANTHER" id="PTHR33317:SF4">
    <property type="entry name" value="POLYNUCLEOTIDYL TRANSFERASE, RIBONUCLEASE H-LIKE SUPERFAMILY PROTEIN"/>
    <property type="match status" value="1"/>
</dbReference>
<organism evidence="7 8">
    <name type="scientific">Xanthobacter agilis</name>
    <dbReference type="NCBI Taxonomy" id="47492"/>
    <lineage>
        <taxon>Bacteria</taxon>
        <taxon>Pseudomonadati</taxon>
        <taxon>Pseudomonadota</taxon>
        <taxon>Alphaproteobacteria</taxon>
        <taxon>Hyphomicrobiales</taxon>
        <taxon>Xanthobacteraceae</taxon>
        <taxon>Xanthobacter</taxon>
    </lineage>
</organism>
<dbReference type="SUPFAM" id="SSF53098">
    <property type="entry name" value="Ribonuclease H-like"/>
    <property type="match status" value="1"/>
</dbReference>
<reference evidence="7 8" key="1">
    <citation type="submission" date="2023-07" db="EMBL/GenBank/DDBJ databases">
        <title>Genomic Encyclopedia of Type Strains, Phase IV (KMG-IV): sequencing the most valuable type-strain genomes for metagenomic binning, comparative biology and taxonomic classification.</title>
        <authorList>
            <person name="Goeker M."/>
        </authorList>
    </citation>
    <scope>NUCLEOTIDE SEQUENCE [LARGE SCALE GENOMIC DNA]</scope>
    <source>
        <strain evidence="7 8">DSM 3770</strain>
    </source>
</reference>
<proteinExistence type="inferred from homology"/>
<evidence type="ECO:0000313" key="7">
    <source>
        <dbReference type="EMBL" id="MDQ0504066.1"/>
    </source>
</evidence>
<dbReference type="EMBL" id="JAUSVY010000002">
    <property type="protein sequence ID" value="MDQ0504066.1"/>
    <property type="molecule type" value="Genomic_DNA"/>
</dbReference>
<dbReference type="Proteomes" id="UP001241747">
    <property type="component" value="Unassembled WGS sequence"/>
</dbReference>
<dbReference type="Pfam" id="PF03652">
    <property type="entry name" value="RuvX"/>
    <property type="match status" value="1"/>
</dbReference>
<dbReference type="InterPro" id="IPR012337">
    <property type="entry name" value="RNaseH-like_sf"/>
</dbReference>
<sequence>MSEPSASPAASAPIGPLADLADRLPPRGSILGLDLGTKTIGVATCDPDRRLATVVETVWRTKFTADAQRVLALAGERRAIAFVLGLPLNMDGTEGPRAQATRAFARNFAKLTSLPIALWDERLSTAAVERALISADVSRAKRAQVVDQHAAAFILQGALDFLDRRSHAENERGFSPEA</sequence>
<comment type="function">
    <text evidence="5">Could be a nuclease involved in processing of the 5'-end of pre-16S rRNA.</text>
</comment>
<comment type="caution">
    <text evidence="7">The sequence shown here is derived from an EMBL/GenBank/DDBJ whole genome shotgun (WGS) entry which is preliminary data.</text>
</comment>
<keyword evidence="1 5" id="KW-0963">Cytoplasm</keyword>
<keyword evidence="8" id="KW-1185">Reference proteome</keyword>
<evidence type="ECO:0000259" key="6">
    <source>
        <dbReference type="SMART" id="SM00732"/>
    </source>
</evidence>
<comment type="similarity">
    <text evidence="5">Belongs to the YqgF HJR family.</text>
</comment>
<evidence type="ECO:0000313" key="8">
    <source>
        <dbReference type="Proteomes" id="UP001241747"/>
    </source>
</evidence>
<dbReference type="InterPro" id="IPR037027">
    <property type="entry name" value="YqgF/RNaseH-like_dom_sf"/>
</dbReference>
<dbReference type="GO" id="GO:0016787">
    <property type="term" value="F:hydrolase activity"/>
    <property type="evidence" value="ECO:0007669"/>
    <property type="project" value="UniProtKB-KW"/>
</dbReference>
<gene>
    <name evidence="7" type="ORF">QOZ94_000840</name>
</gene>
<evidence type="ECO:0000256" key="2">
    <source>
        <dbReference type="ARBA" id="ARBA00022517"/>
    </source>
</evidence>
<dbReference type="EC" id="3.1.-.-" evidence="5"/>
<feature type="domain" description="YqgF/RNase H-like" evidence="6">
    <location>
        <begin position="28"/>
        <end position="128"/>
    </location>
</feature>
<evidence type="ECO:0000256" key="4">
    <source>
        <dbReference type="ARBA" id="ARBA00022801"/>
    </source>
</evidence>